<keyword evidence="4 7" id="KW-0472">Membrane</keyword>
<evidence type="ECO:0000256" key="1">
    <source>
        <dbReference type="ARBA" id="ARBA00004141"/>
    </source>
</evidence>
<feature type="compositionally biased region" description="Low complexity" evidence="6">
    <location>
        <begin position="307"/>
        <end position="316"/>
    </location>
</feature>
<evidence type="ECO:0000313" key="9">
    <source>
        <dbReference type="EMBL" id="KAH7084130.1"/>
    </source>
</evidence>
<feature type="compositionally biased region" description="Polar residues" evidence="6">
    <location>
        <begin position="323"/>
        <end position="332"/>
    </location>
</feature>
<keyword evidence="10" id="KW-1185">Reference proteome</keyword>
<dbReference type="GO" id="GO:0016020">
    <property type="term" value="C:membrane"/>
    <property type="evidence" value="ECO:0007669"/>
    <property type="project" value="UniProtKB-SubCell"/>
</dbReference>
<dbReference type="EMBL" id="JAGMVJ010000012">
    <property type="protein sequence ID" value="KAH7084130.1"/>
    <property type="molecule type" value="Genomic_DNA"/>
</dbReference>
<evidence type="ECO:0000259" key="8">
    <source>
        <dbReference type="Pfam" id="PF20684"/>
    </source>
</evidence>
<dbReference type="Pfam" id="PF20684">
    <property type="entry name" value="Fung_rhodopsin"/>
    <property type="match status" value="1"/>
</dbReference>
<evidence type="ECO:0000256" key="2">
    <source>
        <dbReference type="ARBA" id="ARBA00022692"/>
    </source>
</evidence>
<comment type="caution">
    <text evidence="9">The sequence shown here is derived from an EMBL/GenBank/DDBJ whole genome shotgun (WGS) entry which is preliminary data.</text>
</comment>
<evidence type="ECO:0000256" key="5">
    <source>
        <dbReference type="ARBA" id="ARBA00038359"/>
    </source>
</evidence>
<comment type="subcellular location">
    <subcellularLocation>
        <location evidence="1">Membrane</location>
        <topology evidence="1">Multi-pass membrane protein</topology>
    </subcellularLocation>
</comment>
<comment type="similarity">
    <text evidence="5">Belongs to the SAT4 family.</text>
</comment>
<name>A0A8K0R2B0_9PLEO</name>
<feature type="region of interest" description="Disordered" evidence="6">
    <location>
        <begin position="297"/>
        <end position="332"/>
    </location>
</feature>
<keyword evidence="3 7" id="KW-1133">Transmembrane helix</keyword>
<gene>
    <name evidence="9" type="ORF">FB567DRAFT_75984</name>
</gene>
<dbReference type="Proteomes" id="UP000813461">
    <property type="component" value="Unassembled WGS sequence"/>
</dbReference>
<feature type="transmembrane region" description="Helical" evidence="7">
    <location>
        <begin position="210"/>
        <end position="230"/>
    </location>
</feature>
<feature type="domain" description="Rhodopsin" evidence="8">
    <location>
        <begin position="35"/>
        <end position="274"/>
    </location>
</feature>
<sequence length="332" mass="36584">MSTQQHTRPNSSNATAGLVGVSILLALALATYGYRMYTRMRPVFKLTAPDYLVTVALTCELVTISLLFRTIQLGVSGYDEYITPANMITIGKLFFGLGLVGFWASSLARMSIGCMLLYFPVSRAWKVTLVVLIAIQAIMPLGANIFTLLQCRPIRAQWEPVPGAVCWSVNVSQIYGYVYAGFGTASDMIFAIMPVHLFWTLHRPLLERMLGIVLMGFGAIALLASLMKIAHISAWKPREPQFRDWVPLLWWYRVEEIGLIMAACVPFLKPVMERALQGLGASRFRFRTIGLRTVKDGDAEGTSDSRGTTLLAGTTLSSERTKSSGGVTVSQV</sequence>
<dbReference type="PANTHER" id="PTHR33048">
    <property type="entry name" value="PTH11-LIKE INTEGRAL MEMBRANE PROTEIN (AFU_ORTHOLOGUE AFUA_5G11245)"/>
    <property type="match status" value="1"/>
</dbReference>
<evidence type="ECO:0000256" key="3">
    <source>
        <dbReference type="ARBA" id="ARBA00022989"/>
    </source>
</evidence>
<dbReference type="PANTHER" id="PTHR33048:SF129">
    <property type="entry name" value="INTEGRAL MEMBRANE PROTEIN-RELATED"/>
    <property type="match status" value="1"/>
</dbReference>
<proteinExistence type="inferred from homology"/>
<reference evidence="9" key="1">
    <citation type="journal article" date="2021" name="Nat. Commun.">
        <title>Genetic determinants of endophytism in the Arabidopsis root mycobiome.</title>
        <authorList>
            <person name="Mesny F."/>
            <person name="Miyauchi S."/>
            <person name="Thiergart T."/>
            <person name="Pickel B."/>
            <person name="Atanasova L."/>
            <person name="Karlsson M."/>
            <person name="Huettel B."/>
            <person name="Barry K.W."/>
            <person name="Haridas S."/>
            <person name="Chen C."/>
            <person name="Bauer D."/>
            <person name="Andreopoulos W."/>
            <person name="Pangilinan J."/>
            <person name="LaButti K."/>
            <person name="Riley R."/>
            <person name="Lipzen A."/>
            <person name="Clum A."/>
            <person name="Drula E."/>
            <person name="Henrissat B."/>
            <person name="Kohler A."/>
            <person name="Grigoriev I.V."/>
            <person name="Martin F.M."/>
            <person name="Hacquard S."/>
        </authorList>
    </citation>
    <scope>NUCLEOTIDE SEQUENCE</scope>
    <source>
        <strain evidence="9">MPI-SDFR-AT-0120</strain>
    </source>
</reference>
<feature type="transmembrane region" description="Helical" evidence="7">
    <location>
        <begin position="177"/>
        <end position="198"/>
    </location>
</feature>
<evidence type="ECO:0000256" key="4">
    <source>
        <dbReference type="ARBA" id="ARBA00023136"/>
    </source>
</evidence>
<feature type="transmembrane region" description="Helical" evidence="7">
    <location>
        <begin position="46"/>
        <end position="68"/>
    </location>
</feature>
<feature type="transmembrane region" description="Helical" evidence="7">
    <location>
        <begin position="129"/>
        <end position="149"/>
    </location>
</feature>
<feature type="transmembrane region" description="Helical" evidence="7">
    <location>
        <begin position="250"/>
        <end position="268"/>
    </location>
</feature>
<dbReference type="InterPro" id="IPR049326">
    <property type="entry name" value="Rhodopsin_dom_fungi"/>
</dbReference>
<organism evidence="9 10">
    <name type="scientific">Paraphoma chrysanthemicola</name>
    <dbReference type="NCBI Taxonomy" id="798071"/>
    <lineage>
        <taxon>Eukaryota</taxon>
        <taxon>Fungi</taxon>
        <taxon>Dikarya</taxon>
        <taxon>Ascomycota</taxon>
        <taxon>Pezizomycotina</taxon>
        <taxon>Dothideomycetes</taxon>
        <taxon>Pleosporomycetidae</taxon>
        <taxon>Pleosporales</taxon>
        <taxon>Pleosporineae</taxon>
        <taxon>Phaeosphaeriaceae</taxon>
        <taxon>Paraphoma</taxon>
    </lineage>
</organism>
<accession>A0A8K0R2B0</accession>
<dbReference type="InterPro" id="IPR052337">
    <property type="entry name" value="SAT4-like"/>
</dbReference>
<evidence type="ECO:0000256" key="6">
    <source>
        <dbReference type="SAM" id="MobiDB-lite"/>
    </source>
</evidence>
<feature type="transmembrane region" description="Helical" evidence="7">
    <location>
        <begin position="88"/>
        <end position="108"/>
    </location>
</feature>
<evidence type="ECO:0000256" key="7">
    <source>
        <dbReference type="SAM" id="Phobius"/>
    </source>
</evidence>
<keyword evidence="2 7" id="KW-0812">Transmembrane</keyword>
<protein>
    <recommendedName>
        <fullName evidence="8">Rhodopsin domain-containing protein</fullName>
    </recommendedName>
</protein>
<evidence type="ECO:0000313" key="10">
    <source>
        <dbReference type="Proteomes" id="UP000813461"/>
    </source>
</evidence>
<dbReference type="AlphaFoldDB" id="A0A8K0R2B0"/>
<dbReference type="OrthoDB" id="5022096at2759"/>
<feature type="transmembrane region" description="Helical" evidence="7">
    <location>
        <begin position="14"/>
        <end position="34"/>
    </location>
</feature>